<dbReference type="PANTHER" id="PTHR27005">
    <property type="entry name" value="WALL-ASSOCIATED RECEPTOR KINASE-LIKE 21"/>
    <property type="match status" value="1"/>
</dbReference>
<evidence type="ECO:0000313" key="7">
    <source>
        <dbReference type="Proteomes" id="UP000834106"/>
    </source>
</evidence>
<dbReference type="SUPFAM" id="SSF56112">
    <property type="entry name" value="Protein kinase-like (PK-like)"/>
    <property type="match status" value="1"/>
</dbReference>
<evidence type="ECO:0000313" key="6">
    <source>
        <dbReference type="EMBL" id="CAI9764089.1"/>
    </source>
</evidence>
<dbReference type="Pfam" id="PF00069">
    <property type="entry name" value="Pkinase"/>
    <property type="match status" value="1"/>
</dbReference>
<evidence type="ECO:0000259" key="5">
    <source>
        <dbReference type="PROSITE" id="PS50011"/>
    </source>
</evidence>
<dbReference type="GO" id="GO:0005886">
    <property type="term" value="C:plasma membrane"/>
    <property type="evidence" value="ECO:0007669"/>
    <property type="project" value="TreeGrafter"/>
</dbReference>
<proteinExistence type="predicted"/>
<dbReference type="PANTHER" id="PTHR27005:SF283">
    <property type="entry name" value="OS02G0633066 PROTEIN"/>
    <property type="match status" value="1"/>
</dbReference>
<name>A0AAD1Z7B5_9LAMI</name>
<dbReference type="Gene3D" id="1.10.510.10">
    <property type="entry name" value="Transferase(Phosphotransferase) domain 1"/>
    <property type="match status" value="1"/>
</dbReference>
<keyword evidence="7" id="KW-1185">Reference proteome</keyword>
<gene>
    <name evidence="6" type="ORF">FPE_LOCUS11519</name>
</gene>
<evidence type="ECO:0000256" key="1">
    <source>
        <dbReference type="ARBA" id="ARBA00022741"/>
    </source>
</evidence>
<evidence type="ECO:0000256" key="2">
    <source>
        <dbReference type="ARBA" id="ARBA00022840"/>
    </source>
</evidence>
<dbReference type="InterPro" id="IPR008271">
    <property type="entry name" value="Ser/Thr_kinase_AS"/>
</dbReference>
<dbReference type="EMBL" id="OU503041">
    <property type="protein sequence ID" value="CAI9764089.1"/>
    <property type="molecule type" value="Genomic_DNA"/>
</dbReference>
<accession>A0AAD1Z7B5</accession>
<dbReference type="SMART" id="SM00579">
    <property type="entry name" value="FBD"/>
    <property type="match status" value="1"/>
</dbReference>
<keyword evidence="1" id="KW-0547">Nucleotide-binding</keyword>
<dbReference type="Proteomes" id="UP000834106">
    <property type="component" value="Chromosome 6"/>
</dbReference>
<evidence type="ECO:0000256" key="3">
    <source>
        <dbReference type="ARBA" id="ARBA00047558"/>
    </source>
</evidence>
<organism evidence="6 7">
    <name type="scientific">Fraxinus pennsylvanica</name>
    <dbReference type="NCBI Taxonomy" id="56036"/>
    <lineage>
        <taxon>Eukaryota</taxon>
        <taxon>Viridiplantae</taxon>
        <taxon>Streptophyta</taxon>
        <taxon>Embryophyta</taxon>
        <taxon>Tracheophyta</taxon>
        <taxon>Spermatophyta</taxon>
        <taxon>Magnoliopsida</taxon>
        <taxon>eudicotyledons</taxon>
        <taxon>Gunneridae</taxon>
        <taxon>Pentapetalae</taxon>
        <taxon>asterids</taxon>
        <taxon>lamiids</taxon>
        <taxon>Lamiales</taxon>
        <taxon>Oleaceae</taxon>
        <taxon>Oleeae</taxon>
        <taxon>Fraxinus</taxon>
    </lineage>
</organism>
<comment type="catalytic activity">
    <reaction evidence="4">
        <text>L-threonyl-[protein] + ATP = O-phospho-L-threonyl-[protein] + ADP + H(+)</text>
        <dbReference type="Rhea" id="RHEA:46608"/>
        <dbReference type="Rhea" id="RHEA-COMP:11060"/>
        <dbReference type="Rhea" id="RHEA-COMP:11605"/>
        <dbReference type="ChEBI" id="CHEBI:15378"/>
        <dbReference type="ChEBI" id="CHEBI:30013"/>
        <dbReference type="ChEBI" id="CHEBI:30616"/>
        <dbReference type="ChEBI" id="CHEBI:61977"/>
        <dbReference type="ChEBI" id="CHEBI:456216"/>
    </reaction>
</comment>
<dbReference type="PROSITE" id="PS50011">
    <property type="entry name" value="PROTEIN_KINASE_DOM"/>
    <property type="match status" value="1"/>
</dbReference>
<dbReference type="GO" id="GO:0007166">
    <property type="term" value="P:cell surface receptor signaling pathway"/>
    <property type="evidence" value="ECO:0007669"/>
    <property type="project" value="InterPro"/>
</dbReference>
<feature type="domain" description="Protein kinase" evidence="5">
    <location>
        <begin position="1"/>
        <end position="204"/>
    </location>
</feature>
<dbReference type="InterPro" id="IPR000719">
    <property type="entry name" value="Prot_kinase_dom"/>
</dbReference>
<sequence>MYIFTVTVKSEGILKNFLSVLEAEDALVSLTFFQILGKKPFSSSTFPLRRLTIASEAAGVLAYLHSAASPPIIHRDVKSANILLDTTFTAKVSDFGASRLVPLDQTQLSTMMSKKYFVRDQPGLLSDLEMVPECLVSCLEIINLLVFEGKTREMEMVKYLLANARVLKELRILTLNIPPELKLEIHKQLLQLPRGSTNCVVHLK</sequence>
<dbReference type="GO" id="GO:0004674">
    <property type="term" value="F:protein serine/threonine kinase activity"/>
    <property type="evidence" value="ECO:0007669"/>
    <property type="project" value="TreeGrafter"/>
</dbReference>
<reference evidence="6" key="1">
    <citation type="submission" date="2023-05" db="EMBL/GenBank/DDBJ databases">
        <authorList>
            <person name="Huff M."/>
        </authorList>
    </citation>
    <scope>NUCLEOTIDE SEQUENCE</scope>
</reference>
<evidence type="ECO:0000256" key="4">
    <source>
        <dbReference type="ARBA" id="ARBA00047951"/>
    </source>
</evidence>
<dbReference type="InterPro" id="IPR045274">
    <property type="entry name" value="WAK-like"/>
</dbReference>
<protein>
    <recommendedName>
        <fullName evidence="5">Protein kinase domain-containing protein</fullName>
    </recommendedName>
</protein>
<dbReference type="GO" id="GO:0005524">
    <property type="term" value="F:ATP binding"/>
    <property type="evidence" value="ECO:0007669"/>
    <property type="project" value="UniProtKB-KW"/>
</dbReference>
<dbReference type="InterPro" id="IPR006566">
    <property type="entry name" value="FBD"/>
</dbReference>
<dbReference type="AlphaFoldDB" id="A0AAD1Z7B5"/>
<dbReference type="PROSITE" id="PS00108">
    <property type="entry name" value="PROTEIN_KINASE_ST"/>
    <property type="match status" value="1"/>
</dbReference>
<keyword evidence="2" id="KW-0067">ATP-binding</keyword>
<comment type="catalytic activity">
    <reaction evidence="3">
        <text>L-seryl-[protein] + ATP = O-phospho-L-seryl-[protein] + ADP + H(+)</text>
        <dbReference type="Rhea" id="RHEA:17989"/>
        <dbReference type="Rhea" id="RHEA-COMP:9863"/>
        <dbReference type="Rhea" id="RHEA-COMP:11604"/>
        <dbReference type="ChEBI" id="CHEBI:15378"/>
        <dbReference type="ChEBI" id="CHEBI:29999"/>
        <dbReference type="ChEBI" id="CHEBI:30616"/>
        <dbReference type="ChEBI" id="CHEBI:83421"/>
        <dbReference type="ChEBI" id="CHEBI:456216"/>
    </reaction>
</comment>
<dbReference type="Pfam" id="PF08387">
    <property type="entry name" value="FBD"/>
    <property type="match status" value="1"/>
</dbReference>
<dbReference type="InterPro" id="IPR011009">
    <property type="entry name" value="Kinase-like_dom_sf"/>
</dbReference>